<dbReference type="GO" id="GO:0003677">
    <property type="term" value="F:DNA binding"/>
    <property type="evidence" value="ECO:0007669"/>
    <property type="project" value="UniProtKB-UniRule"/>
</dbReference>
<dbReference type="EMBL" id="LT629701">
    <property type="protein sequence ID" value="SDN12268.1"/>
    <property type="molecule type" value="Genomic_DNA"/>
</dbReference>
<dbReference type="InterPro" id="IPR009057">
    <property type="entry name" value="Homeodomain-like_sf"/>
</dbReference>
<feature type="domain" description="HTH tetR-type" evidence="5">
    <location>
        <begin position="11"/>
        <end position="71"/>
    </location>
</feature>
<organism evidence="6 7">
    <name type="scientific">Allokutzneria albata</name>
    <name type="common">Kibdelosporangium albatum</name>
    <dbReference type="NCBI Taxonomy" id="211114"/>
    <lineage>
        <taxon>Bacteria</taxon>
        <taxon>Bacillati</taxon>
        <taxon>Actinomycetota</taxon>
        <taxon>Actinomycetes</taxon>
        <taxon>Pseudonocardiales</taxon>
        <taxon>Pseudonocardiaceae</taxon>
        <taxon>Allokutzneria</taxon>
    </lineage>
</organism>
<dbReference type="PROSITE" id="PS50977">
    <property type="entry name" value="HTH_TETR_2"/>
    <property type="match status" value="1"/>
</dbReference>
<evidence type="ECO:0000313" key="7">
    <source>
        <dbReference type="Proteomes" id="UP000183376"/>
    </source>
</evidence>
<gene>
    <name evidence="6" type="ORF">SAMN04489726_5032</name>
</gene>
<dbReference type="Proteomes" id="UP000183376">
    <property type="component" value="Chromosome I"/>
</dbReference>
<accession>A0A1G9YT00</accession>
<keyword evidence="1" id="KW-0805">Transcription regulation</keyword>
<evidence type="ECO:0000256" key="2">
    <source>
        <dbReference type="ARBA" id="ARBA00023125"/>
    </source>
</evidence>
<dbReference type="Pfam" id="PF00440">
    <property type="entry name" value="TetR_N"/>
    <property type="match status" value="1"/>
</dbReference>
<dbReference type="PANTHER" id="PTHR47506">
    <property type="entry name" value="TRANSCRIPTIONAL REGULATORY PROTEIN"/>
    <property type="match status" value="1"/>
</dbReference>
<dbReference type="OrthoDB" id="5112469at2"/>
<evidence type="ECO:0000256" key="4">
    <source>
        <dbReference type="PROSITE-ProRule" id="PRU00335"/>
    </source>
</evidence>
<protein>
    <submittedName>
        <fullName evidence="6">DNA-binding transcriptional regulator, AcrR family</fullName>
    </submittedName>
</protein>
<dbReference type="AlphaFoldDB" id="A0A1G9YT00"/>
<keyword evidence="3" id="KW-0804">Transcription</keyword>
<dbReference type="PANTHER" id="PTHR47506:SF1">
    <property type="entry name" value="HTH-TYPE TRANSCRIPTIONAL REGULATOR YJDC"/>
    <property type="match status" value="1"/>
</dbReference>
<keyword evidence="7" id="KW-1185">Reference proteome</keyword>
<dbReference type="Gene3D" id="1.10.10.60">
    <property type="entry name" value="Homeodomain-like"/>
    <property type="match status" value="1"/>
</dbReference>
<sequence>MPTPFSAADRTRITEILLRTGENLFTTQGLRKTSLDDLVKPANIAKSSFYAFFESKEALYLELMLRQAPQVQKQLLDEVLTKAPDLRTAIKDFLRATLRVLDDNPLYRRLVTHPEEMQAVSRRIDPERAAEVREQVNLPLGEFFRRAQRSSKLIDISPEAVIGLMQAVLLLPLHRDEFAEDVYPVVLDQLIEFVANGLTTAPVRALVTEMSPTYV</sequence>
<evidence type="ECO:0000313" key="6">
    <source>
        <dbReference type="EMBL" id="SDN12268.1"/>
    </source>
</evidence>
<keyword evidence="2 4" id="KW-0238">DNA-binding</keyword>
<evidence type="ECO:0000256" key="1">
    <source>
        <dbReference type="ARBA" id="ARBA00023015"/>
    </source>
</evidence>
<name>A0A1G9YT00_ALLAB</name>
<reference evidence="6 7" key="1">
    <citation type="submission" date="2016-10" db="EMBL/GenBank/DDBJ databases">
        <authorList>
            <person name="de Groot N.N."/>
        </authorList>
    </citation>
    <scope>NUCLEOTIDE SEQUENCE [LARGE SCALE GENOMIC DNA]</scope>
    <source>
        <strain evidence="6 7">DSM 44149</strain>
    </source>
</reference>
<feature type="DNA-binding region" description="H-T-H motif" evidence="4">
    <location>
        <begin position="34"/>
        <end position="53"/>
    </location>
</feature>
<evidence type="ECO:0000256" key="3">
    <source>
        <dbReference type="ARBA" id="ARBA00023163"/>
    </source>
</evidence>
<dbReference type="RefSeq" id="WP_052406901.1">
    <property type="nucleotide sequence ID" value="NZ_JOEF01000002.1"/>
</dbReference>
<dbReference type="InterPro" id="IPR001647">
    <property type="entry name" value="HTH_TetR"/>
</dbReference>
<dbReference type="eggNOG" id="COG1309">
    <property type="taxonomic scope" value="Bacteria"/>
</dbReference>
<evidence type="ECO:0000259" key="5">
    <source>
        <dbReference type="PROSITE" id="PS50977"/>
    </source>
</evidence>
<dbReference type="Gene3D" id="1.10.357.10">
    <property type="entry name" value="Tetracycline Repressor, domain 2"/>
    <property type="match status" value="1"/>
</dbReference>
<dbReference type="SUPFAM" id="SSF46689">
    <property type="entry name" value="Homeodomain-like"/>
    <property type="match status" value="1"/>
</dbReference>
<proteinExistence type="predicted"/>
<dbReference type="STRING" id="211114.SAMN04489726_5032"/>